<keyword evidence="3" id="KW-1185">Reference proteome</keyword>
<evidence type="ECO:0000313" key="2">
    <source>
        <dbReference type="EMBL" id="GMI01323.1"/>
    </source>
</evidence>
<sequence>MMSTLLTLTVCLIFLTGALSFSPVAFSFRKVAVRASASSATSFPLLTQITRPTTLVSSPSNVRASVRPLFAETDTKEQLTAAESDVECEVPEEEMSESKKLLQKVKDAGIAGGISYAAWELAFWGVSVPVCVFGYRELTGHWPDFNNKDDVAKLSGEAFAFVNFARFAVPLRIGLALGTTPWVQENIVDRFMKKEVDPNCVEVGDKE</sequence>
<reference evidence="3" key="1">
    <citation type="journal article" date="2023" name="Commun. Biol.">
        <title>Genome analysis of Parmales, the sister group of diatoms, reveals the evolutionary specialization of diatoms from phago-mixotrophs to photoautotrophs.</title>
        <authorList>
            <person name="Ban H."/>
            <person name="Sato S."/>
            <person name="Yoshikawa S."/>
            <person name="Yamada K."/>
            <person name="Nakamura Y."/>
            <person name="Ichinomiya M."/>
            <person name="Sato N."/>
            <person name="Blanc-Mathieu R."/>
            <person name="Endo H."/>
            <person name="Kuwata A."/>
            <person name="Ogata H."/>
        </authorList>
    </citation>
    <scope>NUCLEOTIDE SEQUENCE [LARGE SCALE GENOMIC DNA]</scope>
    <source>
        <strain evidence="3">NIES 3701</strain>
    </source>
</reference>
<organism evidence="2 3">
    <name type="scientific">Triparma strigata</name>
    <dbReference type="NCBI Taxonomy" id="1606541"/>
    <lineage>
        <taxon>Eukaryota</taxon>
        <taxon>Sar</taxon>
        <taxon>Stramenopiles</taxon>
        <taxon>Ochrophyta</taxon>
        <taxon>Bolidophyceae</taxon>
        <taxon>Parmales</taxon>
        <taxon>Triparmaceae</taxon>
        <taxon>Triparma</taxon>
    </lineage>
</organism>
<protein>
    <recommendedName>
        <fullName evidence="4">PSI-F</fullName>
    </recommendedName>
</protein>
<comment type="caution">
    <text evidence="2">The sequence shown here is derived from an EMBL/GenBank/DDBJ whole genome shotgun (WGS) entry which is preliminary data.</text>
</comment>
<name>A0A9W7C316_9STRA</name>
<gene>
    <name evidence="2" type="ORF">TrST_g11747</name>
</gene>
<feature type="signal peptide" evidence="1">
    <location>
        <begin position="1"/>
        <end position="20"/>
    </location>
</feature>
<accession>A0A9W7C316</accession>
<evidence type="ECO:0000256" key="1">
    <source>
        <dbReference type="SAM" id="SignalP"/>
    </source>
</evidence>
<keyword evidence="1" id="KW-0732">Signal</keyword>
<dbReference type="EMBL" id="BRXY01000578">
    <property type="protein sequence ID" value="GMI01323.1"/>
    <property type="molecule type" value="Genomic_DNA"/>
</dbReference>
<evidence type="ECO:0000313" key="3">
    <source>
        <dbReference type="Proteomes" id="UP001165085"/>
    </source>
</evidence>
<evidence type="ECO:0008006" key="4">
    <source>
        <dbReference type="Google" id="ProtNLM"/>
    </source>
</evidence>
<feature type="chain" id="PRO_5040768726" description="PSI-F" evidence="1">
    <location>
        <begin position="21"/>
        <end position="207"/>
    </location>
</feature>
<proteinExistence type="predicted"/>
<dbReference type="OrthoDB" id="201045at2759"/>
<dbReference type="AlphaFoldDB" id="A0A9W7C316"/>
<dbReference type="Proteomes" id="UP001165085">
    <property type="component" value="Unassembled WGS sequence"/>
</dbReference>